<keyword evidence="2" id="KW-1185">Reference proteome</keyword>
<sequence length="113" mass="13241">MEATIARYFAIKQQQKELEEELAELRRILLAVYPEPCEIEIGDYRLKISQQEKKEFNEEHLLKAVEDPQIWRLMSKVDVAKINSLLKLGVIKEETLADTYTVKQTSYVQVSKK</sequence>
<dbReference type="Proteomes" id="UP000005850">
    <property type="component" value="Chromosome"/>
</dbReference>
<evidence type="ECO:0000313" key="2">
    <source>
        <dbReference type="Proteomes" id="UP000005850"/>
    </source>
</evidence>
<accession>A0A075R3B6</accession>
<proteinExistence type="predicted"/>
<reference evidence="1 2" key="1">
    <citation type="journal article" date="2011" name="J. Bacteriol.">
        <title>Genome sequence of Brevibacillus laterosporus LMG 15441, a pathogen of invertebrates.</title>
        <authorList>
            <person name="Djukic M."/>
            <person name="Poehlein A."/>
            <person name="Thurmer A."/>
            <person name="Daniel R."/>
        </authorList>
    </citation>
    <scope>NUCLEOTIDE SEQUENCE [LARGE SCALE GENOMIC DNA]</scope>
    <source>
        <strain evidence="1 2">LMG 15441</strain>
    </source>
</reference>
<evidence type="ECO:0000313" key="1">
    <source>
        <dbReference type="EMBL" id="AIG26339.1"/>
    </source>
</evidence>
<protein>
    <submittedName>
        <fullName evidence="1">Uncharacterized protein</fullName>
    </submittedName>
</protein>
<organism evidence="1 2">
    <name type="scientific">Brevibacillus laterosporus LMG 15441</name>
    <dbReference type="NCBI Taxonomy" id="1042163"/>
    <lineage>
        <taxon>Bacteria</taxon>
        <taxon>Bacillati</taxon>
        <taxon>Bacillota</taxon>
        <taxon>Bacilli</taxon>
        <taxon>Bacillales</taxon>
        <taxon>Paenibacillaceae</taxon>
        <taxon>Brevibacillus</taxon>
    </lineage>
</organism>
<dbReference type="RefSeq" id="WP_003337184.1">
    <property type="nucleotide sequence ID" value="NZ_CP007806.1"/>
</dbReference>
<dbReference type="AlphaFoldDB" id="A0A075R3B6"/>
<gene>
    <name evidence="1" type="ORF">BRLA_c020180</name>
</gene>
<dbReference type="KEGG" id="blr:BRLA_c020180"/>
<dbReference type="EMBL" id="CP007806">
    <property type="protein sequence ID" value="AIG26339.1"/>
    <property type="molecule type" value="Genomic_DNA"/>
</dbReference>
<dbReference type="HOGENOM" id="CLU_2082520_0_0_9"/>
<dbReference type="eggNOG" id="ENOG5033DF4">
    <property type="taxonomic scope" value="Bacteria"/>
</dbReference>
<name>A0A075R3B6_BRELA</name>